<dbReference type="GO" id="GO:0046872">
    <property type="term" value="F:metal ion binding"/>
    <property type="evidence" value="ECO:0007669"/>
    <property type="project" value="UniProtKB-KW"/>
</dbReference>
<dbReference type="NCBIfam" id="TIGR00232">
    <property type="entry name" value="tktlase_bact"/>
    <property type="match status" value="1"/>
</dbReference>
<dbReference type="InterPro" id="IPR049557">
    <property type="entry name" value="Transketolase_CS"/>
</dbReference>
<evidence type="ECO:0000256" key="4">
    <source>
        <dbReference type="ARBA" id="ARBA00011738"/>
    </source>
</evidence>
<dbReference type="GO" id="GO:0009052">
    <property type="term" value="P:pentose-phosphate shunt, non-oxidative branch"/>
    <property type="evidence" value="ECO:0007669"/>
    <property type="project" value="UniProtKB-ARBA"/>
</dbReference>
<dbReference type="InterPro" id="IPR009014">
    <property type="entry name" value="Transketo_C/PFOR_II"/>
</dbReference>
<dbReference type="Gene3D" id="3.40.50.920">
    <property type="match status" value="1"/>
</dbReference>
<organism evidence="20 21">
    <name type="scientific">Rahnella contaminans</name>
    <dbReference type="NCBI Taxonomy" id="2703882"/>
    <lineage>
        <taxon>Bacteria</taxon>
        <taxon>Pseudomonadati</taxon>
        <taxon>Pseudomonadota</taxon>
        <taxon>Gammaproteobacteria</taxon>
        <taxon>Enterobacterales</taxon>
        <taxon>Yersiniaceae</taxon>
        <taxon>Rahnella</taxon>
    </lineage>
</organism>
<feature type="binding site" evidence="14">
    <location>
        <position position="385"/>
    </location>
    <ligand>
        <name>substrate</name>
    </ligand>
</feature>
<evidence type="ECO:0000313" key="20">
    <source>
        <dbReference type="EMBL" id="NGX87704.1"/>
    </source>
</evidence>
<feature type="binding site" evidence="16">
    <location>
        <position position="187"/>
    </location>
    <ligand>
        <name>Mg(2+)</name>
        <dbReference type="ChEBI" id="CHEBI:18420"/>
    </ligand>
</feature>
<keyword evidence="9 16" id="KW-0460">Magnesium</keyword>
<dbReference type="FunFam" id="3.40.50.920:FF:000003">
    <property type="entry name" value="Transketolase"/>
    <property type="match status" value="1"/>
</dbReference>
<feature type="binding site" evidence="14">
    <location>
        <position position="261"/>
    </location>
    <ligand>
        <name>substrate</name>
    </ligand>
</feature>
<evidence type="ECO:0000256" key="6">
    <source>
        <dbReference type="ARBA" id="ARBA00022679"/>
    </source>
</evidence>
<gene>
    <name evidence="20" type="primary">tkt</name>
    <name evidence="20" type="ORF">GW579_11480</name>
</gene>
<dbReference type="InterPro" id="IPR033247">
    <property type="entry name" value="Transketolase_fam"/>
</dbReference>
<proteinExistence type="inferred from homology"/>
<comment type="caution">
    <text evidence="20">The sequence shown here is derived from an EMBL/GenBank/DDBJ whole genome shotgun (WGS) entry which is preliminary data.</text>
</comment>
<feature type="binding site" evidence="15">
    <location>
        <position position="185"/>
    </location>
    <ligand>
        <name>thiamine diphosphate</name>
        <dbReference type="ChEBI" id="CHEBI:58937"/>
    </ligand>
</feature>
<keyword evidence="7 16" id="KW-0479">Metal-binding</keyword>
<accession>A0A6M2B5G2</accession>
<comment type="function">
    <text evidence="18">Catalyzes the transfer of a two-carbon ketol group from a ketose donor to an aldose acceptor, via a covalent intermediate with the cofactor thiamine pyrophosphate.</text>
</comment>
<feature type="binding site" evidence="16">
    <location>
        <position position="185"/>
    </location>
    <ligand>
        <name>Mg(2+)</name>
        <dbReference type="ChEBI" id="CHEBI:18420"/>
    </ligand>
</feature>
<evidence type="ECO:0000256" key="12">
    <source>
        <dbReference type="NCBIfam" id="TIGR00232"/>
    </source>
</evidence>
<dbReference type="InterPro" id="IPR020826">
    <property type="entry name" value="Transketolase_BS"/>
</dbReference>
<dbReference type="FunFam" id="3.40.50.970:FF:000004">
    <property type="entry name" value="Transketolase"/>
    <property type="match status" value="1"/>
</dbReference>
<dbReference type="AlphaFoldDB" id="A0A6M2B5G2"/>
<sequence length="664" mass="71808">MSSRKELANAIRALSMDAVQKANSGHPGAPMGMADIAEVLWRDYLNHNPSNPNWADRDRFVLSNGHGSMLIYSLLHLTGYDLPISELANFRQLHSKTPGHPEYGYTPGVETTTGPLGQGIANAVGMAIAERTLGAQFNKPGHDIVDHQTYAFLGDGCMMEGISHEVCSLAGTMKLGKLTAFYDDNGISIDGHVEGWFTDDTAKRFEAYGWHVVRGVDGHNPDAIKAAIEEAHKVTDKPSLLMCKTVIGFGSPNKAGTHDVHGAALGAAEVAATREALGWKYAAFEIPQDIYAQWDAKEAGQAKEAAWNDKFDAYAKAHPELAKEFKRRVNGELPANWEAEAQKFIEELQAKPANIASRKASQNALEAFGKVLPEFLGGSADLAPSNLTMWSGSKSIGDDQAGNYIHYGVREFGMTAITNGIALHGGFLPYSATFLMFVEYARNAVRMAALMKIRNVFVYTHDSIGLGEDGPTHQPVEQIASLRVTPNMSTWRPADQVESAVAWKYAIERNDGPVTLIFSRQNLTQQPRTAEQLANVSRGGYVLKDCDGTPEVILIATGSEVGITVEAADKLAAAGTKVRVVSMPSTDAFDKQDAAYRESVLPKAVSARVAVEAGIADYWFKYVGLNGAIVGMHSFGESAPADLLFKEFGFTVDNVVAQAQALLK</sequence>
<feature type="site" description="Important for catalytic activity" evidence="17">
    <location>
        <position position="261"/>
    </location>
</feature>
<feature type="binding site" evidence="16">
    <location>
        <position position="155"/>
    </location>
    <ligand>
        <name>Mg(2+)</name>
        <dbReference type="ChEBI" id="CHEBI:18420"/>
    </ligand>
</feature>
<keyword evidence="6 18" id="KW-0808">Transferase</keyword>
<evidence type="ECO:0000256" key="16">
    <source>
        <dbReference type="PIRSR" id="PIRSR605478-4"/>
    </source>
</evidence>
<comment type="catalytic activity">
    <reaction evidence="11 18">
        <text>D-sedoheptulose 7-phosphate + D-glyceraldehyde 3-phosphate = aldehydo-D-ribose 5-phosphate + D-xylulose 5-phosphate</text>
        <dbReference type="Rhea" id="RHEA:10508"/>
        <dbReference type="ChEBI" id="CHEBI:57483"/>
        <dbReference type="ChEBI" id="CHEBI:57737"/>
        <dbReference type="ChEBI" id="CHEBI:58273"/>
        <dbReference type="ChEBI" id="CHEBI:59776"/>
        <dbReference type="EC" id="2.2.1.1"/>
    </reaction>
</comment>
<dbReference type="FunFam" id="3.40.50.970:FF:000003">
    <property type="entry name" value="Transketolase"/>
    <property type="match status" value="1"/>
</dbReference>
<evidence type="ECO:0000256" key="3">
    <source>
        <dbReference type="ARBA" id="ARBA00007131"/>
    </source>
</evidence>
<evidence type="ECO:0000256" key="13">
    <source>
        <dbReference type="PIRSR" id="PIRSR605478-1"/>
    </source>
</evidence>
<keyword evidence="21" id="KW-1185">Reference proteome</keyword>
<dbReference type="SUPFAM" id="SSF52922">
    <property type="entry name" value="TK C-terminal domain-like"/>
    <property type="match status" value="1"/>
</dbReference>
<feature type="binding site" evidence="15">
    <location>
        <position position="437"/>
    </location>
    <ligand>
        <name>thiamine diphosphate</name>
        <dbReference type="ChEBI" id="CHEBI:58937"/>
    </ligand>
</feature>
<dbReference type="InterPro" id="IPR029061">
    <property type="entry name" value="THDP-binding"/>
</dbReference>
<keyword evidence="8 18" id="KW-0106">Calcium</keyword>
<dbReference type="InterPro" id="IPR005475">
    <property type="entry name" value="Transketolase-like_Pyr-bd"/>
</dbReference>
<dbReference type="GO" id="GO:0004802">
    <property type="term" value="F:transketolase activity"/>
    <property type="evidence" value="ECO:0007669"/>
    <property type="project" value="UniProtKB-UniRule"/>
</dbReference>
<comment type="cofactor">
    <cofactor evidence="16">
        <name>Mg(2+)</name>
        <dbReference type="ChEBI" id="CHEBI:18420"/>
    </cofactor>
    <text evidence="16">Binds 1 Mg(2+) ion per subunit. Can also utilize other divalent metal cations, such as Ca(2+), Mn(2+) and Co(2+).</text>
</comment>
<dbReference type="Proteomes" id="UP000476696">
    <property type="component" value="Unassembled WGS sequence"/>
</dbReference>
<evidence type="ECO:0000256" key="7">
    <source>
        <dbReference type="ARBA" id="ARBA00022723"/>
    </source>
</evidence>
<comment type="subunit">
    <text evidence="4 18">Homodimer.</text>
</comment>
<dbReference type="PANTHER" id="PTHR43522">
    <property type="entry name" value="TRANSKETOLASE"/>
    <property type="match status" value="1"/>
</dbReference>
<dbReference type="GO" id="GO:0005829">
    <property type="term" value="C:cytosol"/>
    <property type="evidence" value="ECO:0007669"/>
    <property type="project" value="TreeGrafter"/>
</dbReference>
<feature type="binding site" evidence="14">
    <location>
        <position position="26"/>
    </location>
    <ligand>
        <name>substrate</name>
    </ligand>
</feature>
<evidence type="ECO:0000256" key="2">
    <source>
        <dbReference type="ARBA" id="ARBA00001941"/>
    </source>
</evidence>
<evidence type="ECO:0000256" key="10">
    <source>
        <dbReference type="ARBA" id="ARBA00023052"/>
    </source>
</evidence>
<dbReference type="Gene3D" id="3.40.50.970">
    <property type="match status" value="2"/>
</dbReference>
<protein>
    <recommendedName>
        <fullName evidence="5 12">Transketolase</fullName>
        <ecNumber evidence="5 12">2.2.1.1</ecNumber>
    </recommendedName>
</protein>
<dbReference type="Pfam" id="PF00456">
    <property type="entry name" value="Transketolase_N"/>
    <property type="match status" value="1"/>
</dbReference>
<reference evidence="20 21" key="1">
    <citation type="submission" date="2020-03" db="EMBL/GenBank/DDBJ databases">
        <title>Rahnella aceri sp. nov., isoated from traditional Jeju Makgeolli.</title>
        <authorList>
            <person name="Kim I.S."/>
            <person name="Jeon D."/>
        </authorList>
    </citation>
    <scope>NUCLEOTIDE SEQUENCE [LARGE SCALE GENOMIC DNA]</scope>
    <source>
        <strain evidence="20 21">Lac-M11</strain>
    </source>
</reference>
<dbReference type="CDD" id="cd02012">
    <property type="entry name" value="TPP_TK"/>
    <property type="match status" value="1"/>
</dbReference>
<feature type="binding site" evidence="14">
    <location>
        <position position="473"/>
    </location>
    <ligand>
        <name>substrate</name>
    </ligand>
</feature>
<dbReference type="SUPFAM" id="SSF52518">
    <property type="entry name" value="Thiamin diphosphate-binding fold (THDP-binding)"/>
    <property type="match status" value="2"/>
</dbReference>
<feature type="binding site" evidence="14">
    <location>
        <position position="461"/>
    </location>
    <ligand>
        <name>substrate</name>
    </ligand>
</feature>
<evidence type="ECO:0000256" key="9">
    <source>
        <dbReference type="ARBA" id="ARBA00022842"/>
    </source>
</evidence>
<dbReference type="CDD" id="cd07033">
    <property type="entry name" value="TPP_PYR_DXS_TK_like"/>
    <property type="match status" value="1"/>
</dbReference>
<dbReference type="InterPro" id="IPR005474">
    <property type="entry name" value="Transketolase_N"/>
</dbReference>
<feature type="binding site" evidence="15">
    <location>
        <position position="261"/>
    </location>
    <ligand>
        <name>thiamine diphosphate</name>
        <dbReference type="ChEBI" id="CHEBI:58937"/>
    </ligand>
</feature>
<comment type="cofactor">
    <cofactor evidence="2">
        <name>Co(2+)</name>
        <dbReference type="ChEBI" id="CHEBI:48828"/>
    </cofactor>
</comment>
<evidence type="ECO:0000313" key="21">
    <source>
        <dbReference type="Proteomes" id="UP000476696"/>
    </source>
</evidence>
<feature type="domain" description="Transketolase-like pyrimidine-binding" evidence="19">
    <location>
        <begin position="355"/>
        <end position="526"/>
    </location>
</feature>
<evidence type="ECO:0000256" key="18">
    <source>
        <dbReference type="RuleBase" id="RU004996"/>
    </source>
</evidence>
<evidence type="ECO:0000256" key="14">
    <source>
        <dbReference type="PIRSR" id="PIRSR605478-2"/>
    </source>
</evidence>
<dbReference type="InterPro" id="IPR055152">
    <property type="entry name" value="Transketolase-like_C_2"/>
</dbReference>
<evidence type="ECO:0000256" key="17">
    <source>
        <dbReference type="PIRSR" id="PIRSR605478-5"/>
    </source>
</evidence>
<feature type="binding site" evidence="15">
    <location>
        <position position="66"/>
    </location>
    <ligand>
        <name>thiamine diphosphate</name>
        <dbReference type="ChEBI" id="CHEBI:58937"/>
    </ligand>
</feature>
<dbReference type="PROSITE" id="PS00802">
    <property type="entry name" value="TRANSKETOLASE_2"/>
    <property type="match status" value="1"/>
</dbReference>
<dbReference type="PANTHER" id="PTHR43522:SF2">
    <property type="entry name" value="TRANSKETOLASE 1-RELATED"/>
    <property type="match status" value="1"/>
</dbReference>
<keyword evidence="10 15" id="KW-0786">Thiamine pyrophosphate</keyword>
<dbReference type="PROSITE" id="PS00801">
    <property type="entry name" value="TRANSKETOLASE_1"/>
    <property type="match status" value="1"/>
</dbReference>
<feature type="binding site" evidence="14">
    <location>
        <position position="358"/>
    </location>
    <ligand>
        <name>substrate</name>
    </ligand>
</feature>
<evidence type="ECO:0000256" key="5">
    <source>
        <dbReference type="ARBA" id="ARBA00013152"/>
    </source>
</evidence>
<evidence type="ECO:0000256" key="1">
    <source>
        <dbReference type="ARBA" id="ARBA00001913"/>
    </source>
</evidence>
<feature type="binding site" evidence="14">
    <location>
        <position position="469"/>
    </location>
    <ligand>
        <name>substrate</name>
    </ligand>
</feature>
<evidence type="ECO:0000256" key="15">
    <source>
        <dbReference type="PIRSR" id="PIRSR605478-3"/>
    </source>
</evidence>
<feature type="binding site" evidence="15">
    <location>
        <position position="156"/>
    </location>
    <ligand>
        <name>thiamine diphosphate</name>
        <dbReference type="ChEBI" id="CHEBI:58937"/>
    </ligand>
</feature>
<dbReference type="EC" id="2.2.1.1" evidence="5 12"/>
<name>A0A6M2B5G2_9GAMM</name>
<feature type="binding site" evidence="15">
    <location>
        <begin position="114"/>
        <end position="116"/>
    </location>
    <ligand>
        <name>thiamine diphosphate</name>
        <dbReference type="ChEBI" id="CHEBI:58937"/>
    </ligand>
</feature>
<evidence type="ECO:0000256" key="8">
    <source>
        <dbReference type="ARBA" id="ARBA00022837"/>
    </source>
</evidence>
<dbReference type="EMBL" id="JAADJS010000002">
    <property type="protein sequence ID" value="NGX87704.1"/>
    <property type="molecule type" value="Genomic_DNA"/>
</dbReference>
<dbReference type="SMART" id="SM00861">
    <property type="entry name" value="Transket_pyr"/>
    <property type="match status" value="1"/>
</dbReference>
<feature type="site" description="Important for catalytic activity" evidence="17">
    <location>
        <position position="26"/>
    </location>
</feature>
<comment type="cofactor">
    <cofactor evidence="1">
        <name>Ca(2+)</name>
        <dbReference type="ChEBI" id="CHEBI:29108"/>
    </cofactor>
</comment>
<evidence type="ECO:0000259" key="19">
    <source>
        <dbReference type="SMART" id="SM00861"/>
    </source>
</evidence>
<dbReference type="InterPro" id="IPR005478">
    <property type="entry name" value="Transketolase_bac-like"/>
</dbReference>
<comment type="cofactor">
    <cofactor evidence="18">
        <name>Mg(2+)</name>
        <dbReference type="ChEBI" id="CHEBI:18420"/>
    </cofactor>
    <cofactor evidence="18">
        <name>Ca(2+)</name>
        <dbReference type="ChEBI" id="CHEBI:29108"/>
    </cofactor>
    <cofactor evidence="18">
        <name>Mn(2+)</name>
        <dbReference type="ChEBI" id="CHEBI:29035"/>
    </cofactor>
    <cofactor evidence="18">
        <name>Co(2+)</name>
        <dbReference type="ChEBI" id="CHEBI:48828"/>
    </cofactor>
    <text evidence="18">Binds 1 Mg(2+) ion per subunit. Can also utilize other divalent metal cations, such as Ca(2+), Mn(2+) and Co(2+).</text>
</comment>
<comment type="similarity">
    <text evidence="3 18">Belongs to the transketolase family.</text>
</comment>
<feature type="active site" description="Proton donor" evidence="13">
    <location>
        <position position="411"/>
    </location>
</feature>
<dbReference type="Pfam" id="PF02779">
    <property type="entry name" value="Transket_pyr"/>
    <property type="match status" value="1"/>
</dbReference>
<feature type="binding site" evidence="14">
    <location>
        <position position="520"/>
    </location>
    <ligand>
        <name>substrate</name>
    </ligand>
</feature>
<dbReference type="RefSeq" id="WP_165059155.1">
    <property type="nucleotide sequence ID" value="NZ_JAADJS010000002.1"/>
</dbReference>
<comment type="cofactor">
    <cofactor evidence="15">
        <name>thiamine diphosphate</name>
        <dbReference type="ChEBI" id="CHEBI:58937"/>
    </cofactor>
    <text evidence="15">Binds 1 thiamine pyrophosphate per subunit. During the reaction, the substrate forms a covalent intermediate with the cofactor.</text>
</comment>
<dbReference type="Pfam" id="PF22613">
    <property type="entry name" value="Transketolase_C_1"/>
    <property type="match status" value="1"/>
</dbReference>
<evidence type="ECO:0000256" key="11">
    <source>
        <dbReference type="ARBA" id="ARBA00049473"/>
    </source>
</evidence>